<sequence>MIIIWCAIIMNTYIHKTNQRVRVRSDYIKNNPKTVIELIEQLKEIDSIQKVTYKKHAGSVAIHFDDKELDCESLIEILESHHWMQSTEKPSLIENAAITGTKTLAKSIAGIALSRLVGPSLSRAILNFA</sequence>
<evidence type="ECO:0000313" key="1">
    <source>
        <dbReference type="EMBL" id="GAD80237.1"/>
    </source>
</evidence>
<name>U3B448_9VIBR</name>
<dbReference type="RefSeq" id="WP_021713945.1">
    <property type="nucleotide sequence ID" value="NZ_BATM01000028.1"/>
</dbReference>
<dbReference type="STRING" id="1219080.VEZ01S_28_00200"/>
<evidence type="ECO:0000313" key="2">
    <source>
        <dbReference type="Proteomes" id="UP000016562"/>
    </source>
</evidence>
<dbReference type="EMBL" id="BATM01000028">
    <property type="protein sequence ID" value="GAD80237.1"/>
    <property type="molecule type" value="Genomic_DNA"/>
</dbReference>
<gene>
    <name evidence="1" type="ORF">VEZ01S_28_00200</name>
</gene>
<organism evidence="1 2">
    <name type="scientific">Vibrio ezurae NBRC 102218</name>
    <dbReference type="NCBI Taxonomy" id="1219080"/>
    <lineage>
        <taxon>Bacteria</taxon>
        <taxon>Pseudomonadati</taxon>
        <taxon>Pseudomonadota</taxon>
        <taxon>Gammaproteobacteria</taxon>
        <taxon>Vibrionales</taxon>
        <taxon>Vibrionaceae</taxon>
        <taxon>Vibrio</taxon>
    </lineage>
</organism>
<proteinExistence type="predicted"/>
<keyword evidence="2" id="KW-1185">Reference proteome</keyword>
<evidence type="ECO:0008006" key="3">
    <source>
        <dbReference type="Google" id="ProtNLM"/>
    </source>
</evidence>
<dbReference type="Pfam" id="PF19991">
    <property type="entry name" value="HMA_2"/>
    <property type="match status" value="1"/>
</dbReference>
<reference evidence="1 2" key="1">
    <citation type="submission" date="2013-09" db="EMBL/GenBank/DDBJ databases">
        <title>Whole genome shotgun sequence of Vibrio ezurae NBRC 102218.</title>
        <authorList>
            <person name="Yoshida I."/>
            <person name="Hosoyama A."/>
            <person name="Numata M."/>
            <person name="Hashimoto M."/>
            <person name="Hosoyama Y."/>
            <person name="Tsuchikane K."/>
            <person name="Noguchi M."/>
            <person name="Hirakata S."/>
            <person name="Ichikawa N."/>
            <person name="Ohji S."/>
            <person name="Yamazoe A."/>
            <person name="Fujita N."/>
        </authorList>
    </citation>
    <scope>NUCLEOTIDE SEQUENCE [LARGE SCALE GENOMIC DNA]</scope>
    <source>
        <strain evidence="1 2">NBRC 102218</strain>
    </source>
</reference>
<protein>
    <recommendedName>
        <fullName evidence="3">HMA domain-containing protein</fullName>
    </recommendedName>
</protein>
<dbReference type="AlphaFoldDB" id="U3B448"/>
<dbReference type="eggNOG" id="COG2608">
    <property type="taxonomic scope" value="Bacteria"/>
</dbReference>
<dbReference type="Proteomes" id="UP000016562">
    <property type="component" value="Unassembled WGS sequence"/>
</dbReference>
<dbReference type="OrthoDB" id="6630204at2"/>
<comment type="caution">
    <text evidence="1">The sequence shown here is derived from an EMBL/GenBank/DDBJ whole genome shotgun (WGS) entry which is preliminary data.</text>
</comment>
<accession>U3B448</accession>